<accession>A0ABU8K4W9</accession>
<evidence type="ECO:0000313" key="2">
    <source>
        <dbReference type="EMBL" id="MEI7105155.1"/>
    </source>
</evidence>
<dbReference type="RefSeq" id="WP_336858527.1">
    <property type="nucleotide sequence ID" value="NZ_JBBBOM010000103.1"/>
</dbReference>
<comment type="caution">
    <text evidence="2">The sequence shown here is derived from an EMBL/GenBank/DDBJ whole genome shotgun (WGS) entry which is preliminary data.</text>
</comment>
<keyword evidence="1" id="KW-0472">Membrane</keyword>
<proteinExistence type="predicted"/>
<dbReference type="EMBL" id="JBBBON010000038">
    <property type="protein sequence ID" value="MEI7105155.1"/>
    <property type="molecule type" value="Genomic_DNA"/>
</dbReference>
<gene>
    <name evidence="2" type="ORF">WCT63_22295</name>
</gene>
<reference evidence="2 3" key="1">
    <citation type="submission" date="2024-03" db="EMBL/GenBank/DDBJ databases">
        <title>Analysis of soft rot Pectobacteriaceae population diversity in US potato growing regions between 2016 and 2022.</title>
        <authorList>
            <person name="Ma X."/>
            <person name="Zhang X."/>
            <person name="Stodghill P."/>
            <person name="Rioux R."/>
            <person name="Babler B."/>
            <person name="Shrestha S."/>
            <person name="Babler B."/>
            <person name="Rivedal H."/>
            <person name="Frost K."/>
            <person name="Hao J."/>
            <person name="Secor G."/>
            <person name="Swingle B."/>
        </authorList>
    </citation>
    <scope>NUCLEOTIDE SEQUENCE [LARGE SCALE GENOMIC DNA]</scope>
    <source>
        <strain evidence="2 3">UMSS2</strain>
    </source>
</reference>
<name>A0ABU8K4W9_9GAMM</name>
<feature type="transmembrane region" description="Helical" evidence="1">
    <location>
        <begin position="295"/>
        <end position="320"/>
    </location>
</feature>
<keyword evidence="1" id="KW-0812">Transmembrane</keyword>
<protein>
    <submittedName>
        <fullName evidence="2">Uncharacterized protein</fullName>
    </submittedName>
</protein>
<sequence length="345" mass="38273">MATKCCFILGFNSNNRSISHREPYTNDFTRSLSDEGILQPVRVSPDMDEIEDIAEKAFDFITDPASVSVIYNIDDSSKTRIHSDKIPRDLLRLARIHPEKFSDSIIGDLQRGLGDDGWLHVEPTFAKFYMTLLATQLSERLGLSLITESSAADQLAVSVRKGRPISNSPRRIGRHFDAHGPRRTLPQELTQSLLVDLMLQGISLPNNLTVQEILKFKNSHVEELAIFRREVSRLTSNIPHDLPIEALRQAVSDQYQSNVLPAMNSLKQSLKAQCWGDGLNGFLKVSCFTAAPTSAALLAGIPSTIALVAGAGVSLTATAIQSIQQRRKIKTESPYSYLLSIDSRW</sequence>
<dbReference type="Proteomes" id="UP001313132">
    <property type="component" value="Unassembled WGS sequence"/>
</dbReference>
<keyword evidence="3" id="KW-1185">Reference proteome</keyword>
<evidence type="ECO:0000256" key="1">
    <source>
        <dbReference type="SAM" id="Phobius"/>
    </source>
</evidence>
<organism evidence="2 3">
    <name type="scientific">Pectobacterium versatile</name>
    <dbReference type="NCBI Taxonomy" id="2488639"/>
    <lineage>
        <taxon>Bacteria</taxon>
        <taxon>Pseudomonadati</taxon>
        <taxon>Pseudomonadota</taxon>
        <taxon>Gammaproteobacteria</taxon>
        <taxon>Enterobacterales</taxon>
        <taxon>Pectobacteriaceae</taxon>
        <taxon>Pectobacterium</taxon>
    </lineage>
</organism>
<keyword evidence="1" id="KW-1133">Transmembrane helix</keyword>
<evidence type="ECO:0000313" key="3">
    <source>
        <dbReference type="Proteomes" id="UP001313132"/>
    </source>
</evidence>